<comment type="caution">
    <text evidence="10">The sequence shown here is derived from an EMBL/GenBank/DDBJ whole genome shotgun (WGS) entry which is preliminary data.</text>
</comment>
<dbReference type="EC" id="4.1.1.48" evidence="8"/>
<keyword evidence="6 8" id="KW-0057">Aromatic amino acid biosynthesis</keyword>
<dbReference type="GO" id="GO:0004425">
    <property type="term" value="F:indole-3-glycerol-phosphate synthase activity"/>
    <property type="evidence" value="ECO:0007669"/>
    <property type="project" value="UniProtKB-EC"/>
</dbReference>
<dbReference type="InterPro" id="IPR045186">
    <property type="entry name" value="Indole-3-glycerol_P_synth"/>
</dbReference>
<protein>
    <recommendedName>
        <fullName evidence="8">Indole-3-glycerol phosphate synthase</fullName>
        <shortName evidence="8">IGPS</shortName>
        <ecNumber evidence="8">4.1.1.48</ecNumber>
    </recommendedName>
</protein>
<evidence type="ECO:0000313" key="10">
    <source>
        <dbReference type="EMBL" id="MEK9500977.1"/>
    </source>
</evidence>
<keyword evidence="5 8" id="KW-0822">Tryptophan biosynthesis</keyword>
<comment type="similarity">
    <text evidence="8">Belongs to the TrpC family.</text>
</comment>
<dbReference type="Pfam" id="PF00218">
    <property type="entry name" value="IGPS"/>
    <property type="match status" value="1"/>
</dbReference>
<dbReference type="InterPro" id="IPR013798">
    <property type="entry name" value="Indole-3-glycerol_P_synth_dom"/>
</dbReference>
<reference evidence="10 11" key="1">
    <citation type="submission" date="2024-02" db="EMBL/GenBank/DDBJ databases">
        <title>A novel Gemmatimonadota bacterium.</title>
        <authorList>
            <person name="Du Z.-J."/>
            <person name="Ye Y.-Q."/>
        </authorList>
    </citation>
    <scope>NUCLEOTIDE SEQUENCE [LARGE SCALE GENOMIC DNA]</scope>
    <source>
        <strain evidence="10 11">DH-20</strain>
    </source>
</reference>
<keyword evidence="7 8" id="KW-0456">Lyase</keyword>
<evidence type="ECO:0000256" key="5">
    <source>
        <dbReference type="ARBA" id="ARBA00022822"/>
    </source>
</evidence>
<dbReference type="HAMAP" id="MF_00134_B">
    <property type="entry name" value="IGPS_B"/>
    <property type="match status" value="1"/>
</dbReference>
<evidence type="ECO:0000313" key="11">
    <source>
        <dbReference type="Proteomes" id="UP001484239"/>
    </source>
</evidence>
<dbReference type="CDD" id="cd00331">
    <property type="entry name" value="IGPS"/>
    <property type="match status" value="1"/>
</dbReference>
<dbReference type="EMBL" id="JBBHLI010000004">
    <property type="protein sequence ID" value="MEK9500977.1"/>
    <property type="molecule type" value="Genomic_DNA"/>
</dbReference>
<evidence type="ECO:0000256" key="3">
    <source>
        <dbReference type="ARBA" id="ARBA00022605"/>
    </source>
</evidence>
<dbReference type="InterPro" id="IPR011060">
    <property type="entry name" value="RibuloseP-bd_barrel"/>
</dbReference>
<gene>
    <name evidence="8 10" type="primary">trpC</name>
    <name evidence="10" type="ORF">WI372_08315</name>
</gene>
<dbReference type="PANTHER" id="PTHR22854:SF2">
    <property type="entry name" value="INDOLE-3-GLYCEROL-PHOSPHATE SYNTHASE"/>
    <property type="match status" value="1"/>
</dbReference>
<evidence type="ECO:0000259" key="9">
    <source>
        <dbReference type="Pfam" id="PF00218"/>
    </source>
</evidence>
<keyword evidence="3 8" id="KW-0028">Amino-acid biosynthesis</keyword>
<accession>A0ABU9EA76</accession>
<dbReference type="NCBIfam" id="NF001377">
    <property type="entry name" value="PRK00278.2-4"/>
    <property type="match status" value="1"/>
</dbReference>
<keyword evidence="11" id="KW-1185">Reference proteome</keyword>
<evidence type="ECO:0000256" key="7">
    <source>
        <dbReference type="ARBA" id="ARBA00023239"/>
    </source>
</evidence>
<proteinExistence type="inferred from homology"/>
<dbReference type="HAMAP" id="MF_00134_A">
    <property type="entry name" value="IGPS_A"/>
    <property type="match status" value="1"/>
</dbReference>
<evidence type="ECO:0000256" key="2">
    <source>
        <dbReference type="ARBA" id="ARBA00004696"/>
    </source>
</evidence>
<comment type="pathway">
    <text evidence="2 8">Amino-acid biosynthesis; L-tryptophan biosynthesis; L-tryptophan from chorismate: step 4/5.</text>
</comment>
<dbReference type="PANTHER" id="PTHR22854">
    <property type="entry name" value="TRYPTOPHAN BIOSYNTHESIS PROTEIN"/>
    <property type="match status" value="1"/>
</dbReference>
<keyword evidence="4 8" id="KW-0210">Decarboxylase</keyword>
<evidence type="ECO:0000256" key="6">
    <source>
        <dbReference type="ARBA" id="ARBA00023141"/>
    </source>
</evidence>
<evidence type="ECO:0000256" key="4">
    <source>
        <dbReference type="ARBA" id="ARBA00022793"/>
    </source>
</evidence>
<evidence type="ECO:0000256" key="8">
    <source>
        <dbReference type="HAMAP-Rule" id="MF_00134"/>
    </source>
</evidence>
<comment type="catalytic activity">
    <reaction evidence="1 8">
        <text>1-(2-carboxyphenylamino)-1-deoxy-D-ribulose 5-phosphate + H(+) = (1S,2R)-1-C-(indol-3-yl)glycerol 3-phosphate + CO2 + H2O</text>
        <dbReference type="Rhea" id="RHEA:23476"/>
        <dbReference type="ChEBI" id="CHEBI:15377"/>
        <dbReference type="ChEBI" id="CHEBI:15378"/>
        <dbReference type="ChEBI" id="CHEBI:16526"/>
        <dbReference type="ChEBI" id="CHEBI:58613"/>
        <dbReference type="ChEBI" id="CHEBI:58866"/>
        <dbReference type="EC" id="4.1.1.48"/>
    </reaction>
</comment>
<dbReference type="RefSeq" id="WP_405277566.1">
    <property type="nucleotide sequence ID" value="NZ_CP144380.1"/>
</dbReference>
<sequence length="270" mass="28654">MQAPSKRSDILARIVATKRDEIALLEGRALELRARAADAPPARDFHGALAAHPTVRVIAEVKRRSPGAGEIRPGLDPARLASTYERSGAAALSVLTDRDYFGGSLDDLRAARSAVSLPALRKDFTLDRLQIDEARAAGADAVLLIVRILDDARLADLHGHAVERGLAVLVEVHDAAELERAVDCGARIVGINNRDLSTFRTDLAVTEGLLDRLPAGTVVVSESGIRGGDDMERLGRAGVDAVLVGESILRAPDPGAMVAELAAPPRRNRA</sequence>
<organism evidence="10 11">
    <name type="scientific">Gaopeijia maritima</name>
    <dbReference type="NCBI Taxonomy" id="3119007"/>
    <lineage>
        <taxon>Bacteria</taxon>
        <taxon>Pseudomonadati</taxon>
        <taxon>Gemmatimonadota</taxon>
        <taxon>Longimicrobiia</taxon>
        <taxon>Gaopeijiales</taxon>
        <taxon>Gaopeijiaceae</taxon>
        <taxon>Gaopeijia</taxon>
    </lineage>
</organism>
<dbReference type="Proteomes" id="UP001484239">
    <property type="component" value="Unassembled WGS sequence"/>
</dbReference>
<name>A0ABU9EA76_9BACT</name>
<dbReference type="InterPro" id="IPR013785">
    <property type="entry name" value="Aldolase_TIM"/>
</dbReference>
<dbReference type="SUPFAM" id="SSF51366">
    <property type="entry name" value="Ribulose-phoshate binding barrel"/>
    <property type="match status" value="1"/>
</dbReference>
<evidence type="ECO:0000256" key="1">
    <source>
        <dbReference type="ARBA" id="ARBA00001633"/>
    </source>
</evidence>
<feature type="domain" description="Indole-3-glycerol phosphate synthase" evidence="9">
    <location>
        <begin position="11"/>
        <end position="261"/>
    </location>
</feature>
<dbReference type="Gene3D" id="3.20.20.70">
    <property type="entry name" value="Aldolase class I"/>
    <property type="match status" value="1"/>
</dbReference>